<feature type="binding site" evidence="9">
    <location>
        <begin position="106"/>
        <end position="113"/>
    </location>
    <ligand>
        <name>GTP</name>
        <dbReference type="ChEBI" id="CHEBI:37565"/>
    </ligand>
</feature>
<dbReference type="Pfam" id="PF02978">
    <property type="entry name" value="SRP_SPB"/>
    <property type="match status" value="1"/>
</dbReference>
<evidence type="ECO:0000256" key="5">
    <source>
        <dbReference type="ARBA" id="ARBA00023134"/>
    </source>
</evidence>
<sequence length="429" mass="48813">MLEKITERFSNIFSKIKNKGKVSEEDLNITLREIKLLLLEADVNYKIVNEFVNSLKEDIVGKEVYKSLKPEHIIIKSVNDKLVELFSAGDRELHFKGNPAIIELVGLQGSGKTTTCGKLAKLFQKDGRNALLVPCDIKRPAAYDQLKQLSQRNSLNFFQTSQNDLIKRIEDAVEFAQRNNFDTLILDTAGRLHIDEELMDELKRIEIKFKPCEKLFVGDSLTGQDAVNSAKTFNEMINITGVILTKMDGDQKGGAALSIVKSVEKPIKFICKGEHIDDIEKFYPERFVSRLLGMGDIVTLVEKTENLIKEEEALKIEKKLKEGKFDFEDYLIQIKQLRKMGPLTEIIKMIPGVGSKVKLSGMEEENIKKVEAIINSMTKEERKNPELLNNKSRVKRIAKGSGTSVAMVKQLLVQHKNMKKMLKNFKDYF</sequence>
<organism evidence="13">
    <name type="scientific">candidate division WOR-3 bacterium</name>
    <dbReference type="NCBI Taxonomy" id="2052148"/>
    <lineage>
        <taxon>Bacteria</taxon>
        <taxon>Bacteria division WOR-3</taxon>
    </lineage>
</organism>
<feature type="domain" description="AAA+ ATPase" evidence="10">
    <location>
        <begin position="98"/>
        <end position="271"/>
    </location>
</feature>
<keyword evidence="3 9" id="KW-0378">Hydrolase</keyword>
<dbReference type="Pfam" id="PF02881">
    <property type="entry name" value="SRP54_N"/>
    <property type="match status" value="1"/>
</dbReference>
<evidence type="ECO:0000256" key="3">
    <source>
        <dbReference type="ARBA" id="ARBA00022801"/>
    </source>
</evidence>
<evidence type="ECO:0000259" key="11">
    <source>
        <dbReference type="SMART" id="SM00962"/>
    </source>
</evidence>
<dbReference type="GO" id="GO:0048500">
    <property type="term" value="C:signal recognition particle"/>
    <property type="evidence" value="ECO:0007669"/>
    <property type="project" value="UniProtKB-UniRule"/>
</dbReference>
<keyword evidence="6 9" id="KW-0733">Signal recognition particle</keyword>
<comment type="caution">
    <text evidence="13">The sequence shown here is derived from an EMBL/GenBank/DDBJ whole genome shotgun (WGS) entry which is preliminary data.</text>
</comment>
<evidence type="ECO:0000256" key="4">
    <source>
        <dbReference type="ARBA" id="ARBA00022884"/>
    </source>
</evidence>
<accession>A0A7C3N5R0</accession>
<evidence type="ECO:0000259" key="10">
    <source>
        <dbReference type="SMART" id="SM00382"/>
    </source>
</evidence>
<dbReference type="InterPro" id="IPR004780">
    <property type="entry name" value="SRP"/>
</dbReference>
<dbReference type="Gene3D" id="1.20.120.140">
    <property type="entry name" value="Signal recognition particle SRP54, nucleotide-binding domain"/>
    <property type="match status" value="1"/>
</dbReference>
<dbReference type="GO" id="GO:0005525">
    <property type="term" value="F:GTP binding"/>
    <property type="evidence" value="ECO:0007669"/>
    <property type="project" value="UniProtKB-UniRule"/>
</dbReference>
<dbReference type="EMBL" id="DSTT01000004">
    <property type="protein sequence ID" value="HFK23698.1"/>
    <property type="molecule type" value="Genomic_DNA"/>
</dbReference>
<dbReference type="SUPFAM" id="SSF47446">
    <property type="entry name" value="Signal peptide-binding domain"/>
    <property type="match status" value="1"/>
</dbReference>
<feature type="domain" description="SRP54-type proteins GTP-binding" evidence="11">
    <location>
        <begin position="99"/>
        <end position="293"/>
    </location>
</feature>
<feature type="domain" description="Signal recognition particle SRP54 helical bundle" evidence="12">
    <location>
        <begin position="1"/>
        <end position="86"/>
    </location>
</feature>
<evidence type="ECO:0000256" key="6">
    <source>
        <dbReference type="ARBA" id="ARBA00023135"/>
    </source>
</evidence>
<evidence type="ECO:0000256" key="8">
    <source>
        <dbReference type="ARBA" id="ARBA00048027"/>
    </source>
</evidence>
<comment type="subunit">
    <text evidence="9">Part of the signal recognition particle protein translocation system, which is composed of SRP and FtsY.</text>
</comment>
<dbReference type="InterPro" id="IPR027417">
    <property type="entry name" value="P-loop_NTPase"/>
</dbReference>
<name>A0A7C3N5R0_UNCW3</name>
<dbReference type="HAMAP" id="MF_00306">
    <property type="entry name" value="SRP54"/>
    <property type="match status" value="1"/>
</dbReference>
<keyword evidence="9" id="KW-0963">Cytoplasm</keyword>
<comment type="subcellular location">
    <subcellularLocation>
        <location evidence="9">Cytoplasm</location>
    </subcellularLocation>
    <text evidence="9">The SRP-RNC complex is targeted to the cytoplasmic membrane.</text>
</comment>
<dbReference type="GO" id="GO:0003924">
    <property type="term" value="F:GTPase activity"/>
    <property type="evidence" value="ECO:0007669"/>
    <property type="project" value="UniProtKB-UniRule"/>
</dbReference>
<dbReference type="GO" id="GO:0008312">
    <property type="term" value="F:7S RNA binding"/>
    <property type="evidence" value="ECO:0007669"/>
    <property type="project" value="InterPro"/>
</dbReference>
<evidence type="ECO:0000313" key="13">
    <source>
        <dbReference type="EMBL" id="HFK23698.1"/>
    </source>
</evidence>
<comment type="function">
    <text evidence="9">Involved in targeting and insertion of nascent membrane proteins into the cytoplasmic membrane. Binds to the hydrophobic signal sequence of the ribosome-nascent chain (RNC) as it emerges from the ribosomes. The SRP-RNC complex is then targeted to the cytoplasmic membrane where it interacts with the SRP receptor FtsY.</text>
</comment>
<dbReference type="InterPro" id="IPR022941">
    <property type="entry name" value="SRP54"/>
</dbReference>
<evidence type="ECO:0000256" key="7">
    <source>
        <dbReference type="ARBA" id="ARBA00023274"/>
    </source>
</evidence>
<dbReference type="SMART" id="SM00963">
    <property type="entry name" value="SRP54_N"/>
    <property type="match status" value="1"/>
</dbReference>
<dbReference type="InterPro" id="IPR000897">
    <property type="entry name" value="SRP54_GTPase_dom"/>
</dbReference>
<dbReference type="SUPFAM" id="SSF52540">
    <property type="entry name" value="P-loop containing nucleoside triphosphate hydrolases"/>
    <property type="match status" value="1"/>
</dbReference>
<comment type="domain">
    <text evidence="9">Composed of three domains: the N-terminal N domain, which is responsible for interactions with the ribosome, the central G domain, which binds GTP, and the C-terminal M domain, which binds the RNA and the signal sequence of the RNC.</text>
</comment>
<dbReference type="SMART" id="SM00382">
    <property type="entry name" value="AAA"/>
    <property type="match status" value="1"/>
</dbReference>
<evidence type="ECO:0000256" key="1">
    <source>
        <dbReference type="ARBA" id="ARBA00005450"/>
    </source>
</evidence>
<dbReference type="InterPro" id="IPR036891">
    <property type="entry name" value="Signal_recog_part_SRP54_M_sf"/>
</dbReference>
<gene>
    <name evidence="9" type="primary">ffh</name>
    <name evidence="13" type="ORF">ENS15_03500</name>
</gene>
<dbReference type="PANTHER" id="PTHR11564:SF5">
    <property type="entry name" value="SIGNAL RECOGNITION PARTICLE SUBUNIT SRP54"/>
    <property type="match status" value="1"/>
</dbReference>
<keyword evidence="2 9" id="KW-0547">Nucleotide-binding</keyword>
<comment type="catalytic activity">
    <reaction evidence="8 9">
        <text>GTP + H2O = GDP + phosphate + H(+)</text>
        <dbReference type="Rhea" id="RHEA:19669"/>
        <dbReference type="ChEBI" id="CHEBI:15377"/>
        <dbReference type="ChEBI" id="CHEBI:15378"/>
        <dbReference type="ChEBI" id="CHEBI:37565"/>
        <dbReference type="ChEBI" id="CHEBI:43474"/>
        <dbReference type="ChEBI" id="CHEBI:58189"/>
        <dbReference type="EC" id="3.6.5.4"/>
    </reaction>
</comment>
<dbReference type="Pfam" id="PF00448">
    <property type="entry name" value="SRP54"/>
    <property type="match status" value="1"/>
</dbReference>
<dbReference type="InterPro" id="IPR042101">
    <property type="entry name" value="SRP54_N_sf"/>
</dbReference>
<keyword evidence="7 9" id="KW-0687">Ribonucleoprotein</keyword>
<feature type="binding site" evidence="9">
    <location>
        <begin position="245"/>
        <end position="248"/>
    </location>
    <ligand>
        <name>GTP</name>
        <dbReference type="ChEBI" id="CHEBI:37565"/>
    </ligand>
</feature>
<evidence type="ECO:0000256" key="9">
    <source>
        <dbReference type="HAMAP-Rule" id="MF_00306"/>
    </source>
</evidence>
<dbReference type="PANTHER" id="PTHR11564">
    <property type="entry name" value="SIGNAL RECOGNITION PARTICLE 54K PROTEIN SRP54"/>
    <property type="match status" value="1"/>
</dbReference>
<dbReference type="SMART" id="SM00962">
    <property type="entry name" value="SRP54"/>
    <property type="match status" value="1"/>
</dbReference>
<keyword evidence="5 9" id="KW-0342">GTP-binding</keyword>
<dbReference type="Gene3D" id="1.10.260.30">
    <property type="entry name" value="Signal recognition particle, SRP54 subunit, M-domain"/>
    <property type="match status" value="1"/>
</dbReference>
<evidence type="ECO:0000256" key="2">
    <source>
        <dbReference type="ARBA" id="ARBA00022741"/>
    </source>
</evidence>
<dbReference type="InterPro" id="IPR004125">
    <property type="entry name" value="Signal_recog_particle_SRP54_M"/>
</dbReference>
<dbReference type="GO" id="GO:0006614">
    <property type="term" value="P:SRP-dependent cotranslational protein targeting to membrane"/>
    <property type="evidence" value="ECO:0007669"/>
    <property type="project" value="InterPro"/>
</dbReference>
<evidence type="ECO:0000259" key="12">
    <source>
        <dbReference type="SMART" id="SM00963"/>
    </source>
</evidence>
<feature type="binding site" evidence="9">
    <location>
        <begin position="187"/>
        <end position="191"/>
    </location>
    <ligand>
        <name>GTP</name>
        <dbReference type="ChEBI" id="CHEBI:37565"/>
    </ligand>
</feature>
<dbReference type="NCBIfam" id="TIGR00959">
    <property type="entry name" value="ffh"/>
    <property type="match status" value="1"/>
</dbReference>
<reference evidence="13" key="1">
    <citation type="journal article" date="2020" name="mSystems">
        <title>Genome- and Community-Level Interaction Insights into Carbon Utilization and Element Cycling Functions of Hydrothermarchaeota in Hydrothermal Sediment.</title>
        <authorList>
            <person name="Zhou Z."/>
            <person name="Liu Y."/>
            <person name="Xu W."/>
            <person name="Pan J."/>
            <person name="Luo Z.H."/>
            <person name="Li M."/>
        </authorList>
    </citation>
    <scope>NUCLEOTIDE SEQUENCE [LARGE SCALE GENOMIC DNA]</scope>
    <source>
        <strain evidence="13">SpSt-464</strain>
    </source>
</reference>
<dbReference type="EC" id="3.6.5.4" evidence="9"/>
<dbReference type="AlphaFoldDB" id="A0A7C3N5R0"/>
<dbReference type="Gene3D" id="3.40.50.300">
    <property type="entry name" value="P-loop containing nucleotide triphosphate hydrolases"/>
    <property type="match status" value="1"/>
</dbReference>
<protein>
    <recommendedName>
        <fullName evidence="9">Signal recognition particle protein</fullName>
        <ecNumber evidence="9">3.6.5.4</ecNumber>
    </recommendedName>
    <alternativeName>
        <fullName evidence="9">Fifty-four homolog</fullName>
    </alternativeName>
</protein>
<dbReference type="InterPro" id="IPR013822">
    <property type="entry name" value="Signal_recog_particl_SRP54_hlx"/>
</dbReference>
<proteinExistence type="inferred from homology"/>
<dbReference type="InterPro" id="IPR003593">
    <property type="entry name" value="AAA+_ATPase"/>
</dbReference>
<keyword evidence="4 9" id="KW-0694">RNA-binding</keyword>
<comment type="similarity">
    <text evidence="1 9">Belongs to the GTP-binding SRP family. SRP54 subfamily.</text>
</comment>